<reference evidence="1 2" key="1">
    <citation type="journal article" date="2017" name="ISME J.">
        <title>Energy and carbon metabolisms in a deep terrestrial subsurface fluid microbial community.</title>
        <authorList>
            <person name="Momper L."/>
            <person name="Jungbluth S.P."/>
            <person name="Lee M.D."/>
            <person name="Amend J.P."/>
        </authorList>
    </citation>
    <scope>NUCLEOTIDE SEQUENCE [LARGE SCALE GENOMIC DNA]</scope>
    <source>
        <strain evidence="1">SURF_26</strain>
    </source>
</reference>
<gene>
    <name evidence="1" type="ORF">C4541_00460</name>
</gene>
<dbReference type="InterPro" id="IPR029063">
    <property type="entry name" value="SAM-dependent_MTases_sf"/>
</dbReference>
<comment type="caution">
    <text evidence="1">The sequence shown here is derived from an EMBL/GenBank/DDBJ whole genome shotgun (WGS) entry which is preliminary data.</text>
</comment>
<dbReference type="EMBL" id="QZJZ01000005">
    <property type="protein sequence ID" value="RJP62040.1"/>
    <property type="molecule type" value="Genomic_DNA"/>
</dbReference>
<dbReference type="Gene3D" id="3.40.50.150">
    <property type="entry name" value="Vaccinia Virus protein VP39"/>
    <property type="match status" value="1"/>
</dbReference>
<proteinExistence type="predicted"/>
<evidence type="ECO:0008006" key="3">
    <source>
        <dbReference type="Google" id="ProtNLM"/>
    </source>
</evidence>
<evidence type="ECO:0000313" key="2">
    <source>
        <dbReference type="Proteomes" id="UP000266426"/>
    </source>
</evidence>
<protein>
    <recommendedName>
        <fullName evidence="3">Methyltransferase domain-containing protein</fullName>
    </recommendedName>
</protein>
<evidence type="ECO:0000313" key="1">
    <source>
        <dbReference type="EMBL" id="RJP62040.1"/>
    </source>
</evidence>
<organism evidence="1 2">
    <name type="scientific">Candidatus Auribacter fodinae</name>
    <dbReference type="NCBI Taxonomy" id="2093366"/>
    <lineage>
        <taxon>Bacteria</taxon>
        <taxon>Pseudomonadati</taxon>
        <taxon>Candidatus Auribacterota</taxon>
        <taxon>Candidatus Auribacteria</taxon>
        <taxon>Candidatus Auribacterales</taxon>
        <taxon>Candidatus Auribacteraceae</taxon>
        <taxon>Candidatus Auribacter</taxon>
    </lineage>
</organism>
<sequence>MIFSQAVLEHIDNLPEAYESMRLWLKPDGFMSHQIDFKCHGTAEEWNRHWAYSQSEWMHRRK</sequence>
<dbReference type="SUPFAM" id="SSF53335">
    <property type="entry name" value="S-adenosyl-L-methionine-dependent methyltransferases"/>
    <property type="match status" value="1"/>
</dbReference>
<dbReference type="Proteomes" id="UP000266426">
    <property type="component" value="Unassembled WGS sequence"/>
</dbReference>
<accession>A0A3A4R6J4</accession>
<dbReference type="AlphaFoldDB" id="A0A3A4R6J4"/>
<name>A0A3A4R6J4_9BACT</name>